<dbReference type="AlphaFoldDB" id="A0AAW1N108"/>
<sequence>MAYNLRRRTIRLELLDETQEVPSEDEEAQESEMSENGGVSGHNYEDSDATDASSKSDVEMEDAILDKRLLESGARGRPCSTLKGKSGFQWKFWSQAPGDGRALL</sequence>
<comment type="caution">
    <text evidence="2">The sequence shown here is derived from an EMBL/GenBank/DDBJ whole genome shotgun (WGS) entry which is preliminary data.</text>
</comment>
<evidence type="ECO:0000313" key="3">
    <source>
        <dbReference type="Proteomes" id="UP001458880"/>
    </source>
</evidence>
<name>A0AAW1N108_POPJA</name>
<feature type="region of interest" description="Disordered" evidence="1">
    <location>
        <begin position="14"/>
        <end position="60"/>
    </location>
</feature>
<keyword evidence="3" id="KW-1185">Reference proteome</keyword>
<reference evidence="2 3" key="1">
    <citation type="journal article" date="2024" name="BMC Genomics">
        <title>De novo assembly and annotation of Popillia japonica's genome with initial clues to its potential as an invasive pest.</title>
        <authorList>
            <person name="Cucini C."/>
            <person name="Boschi S."/>
            <person name="Funari R."/>
            <person name="Cardaioli E."/>
            <person name="Iannotti N."/>
            <person name="Marturano G."/>
            <person name="Paoli F."/>
            <person name="Bruttini M."/>
            <person name="Carapelli A."/>
            <person name="Frati F."/>
            <person name="Nardi F."/>
        </authorList>
    </citation>
    <scope>NUCLEOTIDE SEQUENCE [LARGE SCALE GENOMIC DNA]</scope>
    <source>
        <strain evidence="2">DMR45628</strain>
    </source>
</reference>
<evidence type="ECO:0000313" key="2">
    <source>
        <dbReference type="EMBL" id="KAK9753551.1"/>
    </source>
</evidence>
<accession>A0AAW1N108</accession>
<proteinExistence type="predicted"/>
<feature type="compositionally biased region" description="Acidic residues" evidence="1">
    <location>
        <begin position="15"/>
        <end position="33"/>
    </location>
</feature>
<organism evidence="2 3">
    <name type="scientific">Popillia japonica</name>
    <name type="common">Japanese beetle</name>
    <dbReference type="NCBI Taxonomy" id="7064"/>
    <lineage>
        <taxon>Eukaryota</taxon>
        <taxon>Metazoa</taxon>
        <taxon>Ecdysozoa</taxon>
        <taxon>Arthropoda</taxon>
        <taxon>Hexapoda</taxon>
        <taxon>Insecta</taxon>
        <taxon>Pterygota</taxon>
        <taxon>Neoptera</taxon>
        <taxon>Endopterygota</taxon>
        <taxon>Coleoptera</taxon>
        <taxon>Polyphaga</taxon>
        <taxon>Scarabaeiformia</taxon>
        <taxon>Scarabaeidae</taxon>
        <taxon>Rutelinae</taxon>
        <taxon>Popillia</taxon>
    </lineage>
</organism>
<protein>
    <submittedName>
        <fullName evidence="2">Uncharacterized protein</fullName>
    </submittedName>
</protein>
<dbReference type="Proteomes" id="UP001458880">
    <property type="component" value="Unassembled WGS sequence"/>
</dbReference>
<gene>
    <name evidence="2" type="ORF">QE152_g1900</name>
</gene>
<dbReference type="EMBL" id="JASPKY010000012">
    <property type="protein sequence ID" value="KAK9753551.1"/>
    <property type="molecule type" value="Genomic_DNA"/>
</dbReference>
<evidence type="ECO:0000256" key="1">
    <source>
        <dbReference type="SAM" id="MobiDB-lite"/>
    </source>
</evidence>